<proteinExistence type="predicted"/>
<gene>
    <name evidence="1" type="ORF">JOF55_003812</name>
</gene>
<evidence type="ECO:0000313" key="2">
    <source>
        <dbReference type="Proteomes" id="UP001180845"/>
    </source>
</evidence>
<protein>
    <submittedName>
        <fullName evidence="1">Uncharacterized protein</fullName>
    </submittedName>
</protein>
<reference evidence="1" key="1">
    <citation type="submission" date="2023-07" db="EMBL/GenBank/DDBJ databases">
        <title>Sequencing the genomes of 1000 actinobacteria strains.</title>
        <authorList>
            <person name="Klenk H.-P."/>
        </authorList>
    </citation>
    <scope>NUCLEOTIDE SEQUENCE</scope>
    <source>
        <strain evidence="1">DSM 45977</strain>
    </source>
</reference>
<name>A0AAE3ZGT0_9ACTN</name>
<evidence type="ECO:0000313" key="1">
    <source>
        <dbReference type="EMBL" id="MDR7303631.1"/>
    </source>
</evidence>
<organism evidence="1 2">
    <name type="scientific">Haloactinomyces albus</name>
    <dbReference type="NCBI Taxonomy" id="1352928"/>
    <lineage>
        <taxon>Bacteria</taxon>
        <taxon>Bacillati</taxon>
        <taxon>Actinomycetota</taxon>
        <taxon>Actinomycetes</taxon>
        <taxon>Actinopolysporales</taxon>
        <taxon>Actinopolysporaceae</taxon>
        <taxon>Haloactinomyces</taxon>
    </lineage>
</organism>
<dbReference type="EMBL" id="JAVDXW010000001">
    <property type="protein sequence ID" value="MDR7303631.1"/>
    <property type="molecule type" value="Genomic_DNA"/>
</dbReference>
<keyword evidence="2" id="KW-1185">Reference proteome</keyword>
<sequence>MRDERVHVTATLVPHGPVVVGEDLQRFVLA</sequence>
<dbReference type="Proteomes" id="UP001180845">
    <property type="component" value="Unassembled WGS sequence"/>
</dbReference>
<comment type="caution">
    <text evidence="1">The sequence shown here is derived from an EMBL/GenBank/DDBJ whole genome shotgun (WGS) entry which is preliminary data.</text>
</comment>
<accession>A0AAE3ZGT0</accession>
<dbReference type="AlphaFoldDB" id="A0AAE3ZGT0"/>